<name>A0A7W3SWG3_9BACL</name>
<organism evidence="1 2">
    <name type="scientific">Fontibacillus solani</name>
    <dbReference type="NCBI Taxonomy" id="1572857"/>
    <lineage>
        <taxon>Bacteria</taxon>
        <taxon>Bacillati</taxon>
        <taxon>Bacillota</taxon>
        <taxon>Bacilli</taxon>
        <taxon>Bacillales</taxon>
        <taxon>Paenibacillaceae</taxon>
        <taxon>Fontibacillus</taxon>
    </lineage>
</organism>
<dbReference type="Proteomes" id="UP000567067">
    <property type="component" value="Unassembled WGS sequence"/>
</dbReference>
<evidence type="ECO:0000313" key="1">
    <source>
        <dbReference type="EMBL" id="MBA9087489.1"/>
    </source>
</evidence>
<evidence type="ECO:0000313" key="2">
    <source>
        <dbReference type="Proteomes" id="UP000567067"/>
    </source>
</evidence>
<dbReference type="AlphaFoldDB" id="A0A7W3SWG3"/>
<accession>A0A7W3SWG3</accession>
<dbReference type="EMBL" id="JACJIP010000031">
    <property type="protein sequence ID" value="MBA9087489.1"/>
    <property type="molecule type" value="Genomic_DNA"/>
</dbReference>
<sequence>MNNLENMLGKTVYVTISGSHFYRGKLLGYGAYGDNPNYKTFCVQVFKENGTSFVDYFTTFHSEEEYQEWKKKFSSDNFKYRKLPVEIEAFQYDGDFVASNGQLYVPKWAVKALKEGIIYYSGQNEAPYELFIKTLEGDHHVTVGDFIIQGVKGELYPCKPDIFEQTYEKVGEQQ</sequence>
<proteinExistence type="predicted"/>
<comment type="caution">
    <text evidence="1">The sequence shown here is derived from an EMBL/GenBank/DDBJ whole genome shotgun (WGS) entry which is preliminary data.</text>
</comment>
<dbReference type="RefSeq" id="WP_246334521.1">
    <property type="nucleotide sequence ID" value="NZ_JACJIP010000031.1"/>
</dbReference>
<protein>
    <submittedName>
        <fullName evidence="1">Uncharacterized protein</fullName>
    </submittedName>
</protein>
<reference evidence="1 2" key="1">
    <citation type="submission" date="2020-08" db="EMBL/GenBank/DDBJ databases">
        <title>Genomic Encyclopedia of Type Strains, Phase III (KMG-III): the genomes of soil and plant-associated and newly described type strains.</title>
        <authorList>
            <person name="Whitman W."/>
        </authorList>
    </citation>
    <scope>NUCLEOTIDE SEQUENCE [LARGE SCALE GENOMIC DNA]</scope>
    <source>
        <strain evidence="1 2">CECT 8693</strain>
    </source>
</reference>
<keyword evidence="2" id="KW-1185">Reference proteome</keyword>
<gene>
    <name evidence="1" type="ORF">FHR92_003974</name>
</gene>